<dbReference type="GO" id="GO:0008688">
    <property type="term" value="F:3-(3-hydroxyphenyl)propionate hydroxylase activity"/>
    <property type="evidence" value="ECO:0007669"/>
    <property type="project" value="TreeGrafter"/>
</dbReference>
<evidence type="ECO:0000259" key="2">
    <source>
        <dbReference type="Pfam" id="PF01494"/>
    </source>
</evidence>
<protein>
    <submittedName>
        <fullName evidence="3">3-(3-hydroxy-phenyl)propionate hydroxylase/flavoprotein hydroxylase</fullName>
    </submittedName>
</protein>
<dbReference type="PANTHER" id="PTHR43476:SF3">
    <property type="entry name" value="FAD-BINDING MONOOXYGENASE"/>
    <property type="match status" value="1"/>
</dbReference>
<dbReference type="Gene3D" id="3.50.50.60">
    <property type="entry name" value="FAD/NAD(P)-binding domain"/>
    <property type="match status" value="1"/>
</dbReference>
<dbReference type="PRINTS" id="PR00420">
    <property type="entry name" value="RNGMNOXGNASE"/>
</dbReference>
<gene>
    <name evidence="3" type="ORF">CLV43_11193</name>
</gene>
<dbReference type="InterPro" id="IPR002938">
    <property type="entry name" value="FAD-bd"/>
</dbReference>
<dbReference type="NCBIfam" id="NF004829">
    <property type="entry name" value="PRK06183.1-3"/>
    <property type="match status" value="1"/>
</dbReference>
<accession>A0A2T0STH6</accession>
<dbReference type="PANTHER" id="PTHR43476">
    <property type="entry name" value="3-(3-HYDROXY-PHENYL)PROPIONATE/3-HYDROXYCINNAMIC ACID HYDROXYLASE"/>
    <property type="match status" value="1"/>
</dbReference>
<evidence type="ECO:0000313" key="4">
    <source>
        <dbReference type="Proteomes" id="UP000239494"/>
    </source>
</evidence>
<dbReference type="InterPro" id="IPR036188">
    <property type="entry name" value="FAD/NAD-bd_sf"/>
</dbReference>
<evidence type="ECO:0000256" key="1">
    <source>
        <dbReference type="ARBA" id="ARBA00023002"/>
    </source>
</evidence>
<proteinExistence type="predicted"/>
<dbReference type="EMBL" id="PVTF01000011">
    <property type="protein sequence ID" value="PRY36721.1"/>
    <property type="molecule type" value="Genomic_DNA"/>
</dbReference>
<reference evidence="3 4" key="1">
    <citation type="submission" date="2018-03" db="EMBL/GenBank/DDBJ databases">
        <title>Genomic Encyclopedia of Archaeal and Bacterial Type Strains, Phase II (KMG-II): from individual species to whole genera.</title>
        <authorList>
            <person name="Goeker M."/>
        </authorList>
    </citation>
    <scope>NUCLEOTIDE SEQUENCE [LARGE SCALE GENOMIC DNA]</scope>
    <source>
        <strain evidence="3 4">DSM 44720</strain>
    </source>
</reference>
<dbReference type="RefSeq" id="WP_106192120.1">
    <property type="nucleotide sequence ID" value="NZ_PVTF01000011.1"/>
</dbReference>
<comment type="caution">
    <text evidence="3">The sequence shown here is derived from an EMBL/GenBank/DDBJ whole genome shotgun (WGS) entry which is preliminary data.</text>
</comment>
<dbReference type="Pfam" id="PF01494">
    <property type="entry name" value="FAD_binding_3"/>
    <property type="match status" value="1"/>
</dbReference>
<evidence type="ECO:0000313" key="3">
    <source>
        <dbReference type="EMBL" id="PRY36721.1"/>
    </source>
</evidence>
<keyword evidence="4" id="KW-1185">Reference proteome</keyword>
<keyword evidence="1" id="KW-0560">Oxidoreductase</keyword>
<dbReference type="GO" id="GO:0071949">
    <property type="term" value="F:FAD binding"/>
    <property type="evidence" value="ECO:0007669"/>
    <property type="project" value="InterPro"/>
</dbReference>
<dbReference type="InterPro" id="IPR050631">
    <property type="entry name" value="PheA/TfdB_FAD_monoxygenase"/>
</dbReference>
<dbReference type="SUPFAM" id="SSF51905">
    <property type="entry name" value="FAD/NAD(P)-binding domain"/>
    <property type="match status" value="1"/>
</dbReference>
<feature type="domain" description="FAD-binding" evidence="2">
    <location>
        <begin position="6"/>
        <end position="340"/>
    </location>
</feature>
<sequence>MTDDVVDVAVVGAGPVGLTLAALLGQAGRSVVVLERHPALYGLPRAASFDGEVLRLLAGLGLAEELLPTLHVQEAYQWSDAAGEVLLSLESRLVGDSGWPDLLMFHQPVLERALHARCGSLPSVEVRLGAAVTGLDRAEDEVRLVTAEGGTVRARYVVGCDGGNSFVRTALGIDEDDLGFAEPWLVCDFVLRRPAAELGLPSALQVGDPDGPTTIFTTGAGRQRFCFMLDDADVGREIADAEVWRRVERHLTPADADVERVATYTFRSLVARRWRDGRVLLAGDAAHRMPPFLGQGMCSGMRDAANLAFKLDLVSTGAQDPGVLDTYQSEREPHVRALTATSIALGRRHTLTDHALARERDDAMRATRDSLREPERIRLPDLGPGLHGPGGGALSVQGRVDDGRRAGLLDQVVGGGFRLLLLGDDFPDVDVTALRAAGVTTTGIGKSAGDGVVADLDGTLHRWFDRLGATAVAVRPDHYVLAAGPDAGEVARALLRVVAPPVAGSVSRARRSSTGRAAGTR</sequence>
<organism evidence="3 4">
    <name type="scientific">Umezawaea tangerina</name>
    <dbReference type="NCBI Taxonomy" id="84725"/>
    <lineage>
        <taxon>Bacteria</taxon>
        <taxon>Bacillati</taxon>
        <taxon>Actinomycetota</taxon>
        <taxon>Actinomycetes</taxon>
        <taxon>Pseudonocardiales</taxon>
        <taxon>Pseudonocardiaceae</taxon>
        <taxon>Umezawaea</taxon>
    </lineage>
</organism>
<dbReference type="AlphaFoldDB" id="A0A2T0STH6"/>
<dbReference type="Proteomes" id="UP000239494">
    <property type="component" value="Unassembled WGS sequence"/>
</dbReference>
<dbReference type="Gene3D" id="3.30.70.2450">
    <property type="match status" value="1"/>
</dbReference>
<name>A0A2T0STH6_9PSEU</name>
<dbReference type="GO" id="GO:0019622">
    <property type="term" value="P:3-(3-hydroxy)phenylpropionate catabolic process"/>
    <property type="evidence" value="ECO:0007669"/>
    <property type="project" value="TreeGrafter"/>
</dbReference>
<dbReference type="OrthoDB" id="8670884at2"/>